<reference evidence="2" key="1">
    <citation type="submission" date="2019-08" db="EMBL/GenBank/DDBJ databases">
        <authorList>
            <person name="Kucharzyk K."/>
            <person name="Murdoch R.W."/>
            <person name="Higgins S."/>
            <person name="Loffler F."/>
        </authorList>
    </citation>
    <scope>NUCLEOTIDE SEQUENCE</scope>
</reference>
<name>A0A645G980_9ZZZZ</name>
<gene>
    <name evidence="2" type="ORF">SDC9_169915</name>
</gene>
<evidence type="ECO:0000256" key="1">
    <source>
        <dbReference type="SAM" id="MobiDB-lite"/>
    </source>
</evidence>
<dbReference type="AlphaFoldDB" id="A0A645G980"/>
<proteinExistence type="predicted"/>
<dbReference type="EMBL" id="VSSQ01070783">
    <property type="protein sequence ID" value="MPN22532.1"/>
    <property type="molecule type" value="Genomic_DNA"/>
</dbReference>
<feature type="compositionally biased region" description="Acidic residues" evidence="1">
    <location>
        <begin position="36"/>
        <end position="55"/>
    </location>
</feature>
<protein>
    <submittedName>
        <fullName evidence="2">Uncharacterized protein</fullName>
    </submittedName>
</protein>
<evidence type="ECO:0000313" key="2">
    <source>
        <dbReference type="EMBL" id="MPN22532.1"/>
    </source>
</evidence>
<sequence length="55" mass="6227">MNISDLSVDLEFYVRANKDDKYSGKSNIVNIKFDSNEDNSGGEEENKPDEDTPIE</sequence>
<organism evidence="2">
    <name type="scientific">bioreactor metagenome</name>
    <dbReference type="NCBI Taxonomy" id="1076179"/>
    <lineage>
        <taxon>unclassified sequences</taxon>
        <taxon>metagenomes</taxon>
        <taxon>ecological metagenomes</taxon>
    </lineage>
</organism>
<accession>A0A645G980</accession>
<feature type="region of interest" description="Disordered" evidence="1">
    <location>
        <begin position="32"/>
        <end position="55"/>
    </location>
</feature>
<comment type="caution">
    <text evidence="2">The sequence shown here is derived from an EMBL/GenBank/DDBJ whole genome shotgun (WGS) entry which is preliminary data.</text>
</comment>